<organism evidence="1 2">
    <name type="scientific">Catharanthus roseus</name>
    <name type="common">Madagascar periwinkle</name>
    <name type="synonym">Vinca rosea</name>
    <dbReference type="NCBI Taxonomy" id="4058"/>
    <lineage>
        <taxon>Eukaryota</taxon>
        <taxon>Viridiplantae</taxon>
        <taxon>Streptophyta</taxon>
        <taxon>Embryophyta</taxon>
        <taxon>Tracheophyta</taxon>
        <taxon>Spermatophyta</taxon>
        <taxon>Magnoliopsida</taxon>
        <taxon>eudicotyledons</taxon>
        <taxon>Gunneridae</taxon>
        <taxon>Pentapetalae</taxon>
        <taxon>asterids</taxon>
        <taxon>lamiids</taxon>
        <taxon>Gentianales</taxon>
        <taxon>Apocynaceae</taxon>
        <taxon>Rauvolfioideae</taxon>
        <taxon>Vinceae</taxon>
        <taxon>Catharanthinae</taxon>
        <taxon>Catharanthus</taxon>
    </lineage>
</organism>
<evidence type="ECO:0000313" key="1">
    <source>
        <dbReference type="EMBL" id="KAI5666119.1"/>
    </source>
</evidence>
<accession>A0ACC0B0L2</accession>
<gene>
    <name evidence="1" type="ORF">M9H77_15972</name>
</gene>
<comment type="caution">
    <text evidence="1">The sequence shown here is derived from an EMBL/GenBank/DDBJ whole genome shotgun (WGS) entry which is preliminary data.</text>
</comment>
<protein>
    <submittedName>
        <fullName evidence="1">Uncharacterized protein</fullName>
    </submittedName>
</protein>
<dbReference type="Proteomes" id="UP001060085">
    <property type="component" value="Linkage Group LG04"/>
</dbReference>
<reference evidence="2" key="1">
    <citation type="journal article" date="2023" name="Nat. Plants">
        <title>Single-cell RNA sequencing provides a high-resolution roadmap for understanding the multicellular compartmentation of specialized metabolism.</title>
        <authorList>
            <person name="Sun S."/>
            <person name="Shen X."/>
            <person name="Li Y."/>
            <person name="Li Y."/>
            <person name="Wang S."/>
            <person name="Li R."/>
            <person name="Zhang H."/>
            <person name="Shen G."/>
            <person name="Guo B."/>
            <person name="Wei J."/>
            <person name="Xu J."/>
            <person name="St-Pierre B."/>
            <person name="Chen S."/>
            <person name="Sun C."/>
        </authorList>
    </citation>
    <scope>NUCLEOTIDE SEQUENCE [LARGE SCALE GENOMIC DNA]</scope>
</reference>
<keyword evidence="2" id="KW-1185">Reference proteome</keyword>
<evidence type="ECO:0000313" key="2">
    <source>
        <dbReference type="Proteomes" id="UP001060085"/>
    </source>
</evidence>
<dbReference type="EMBL" id="CM044704">
    <property type="protein sequence ID" value="KAI5666119.1"/>
    <property type="molecule type" value="Genomic_DNA"/>
</dbReference>
<proteinExistence type="predicted"/>
<name>A0ACC0B0L2_CATRO</name>
<sequence>MDELDTRENLNLHVPEFGTSSALVGVHQDERIMTRNFSPENNSWGEIQKYTLPCVGSEPQGEISGVLSDRMIYLYDETTSDLQRVMIRQRSPPVVWRLPPPVLPTHDIITRGKIFLCEENVMLLRRMLLYKKWGLRSTF</sequence>